<dbReference type="GO" id="GO:0001147">
    <property type="term" value="F:transcription termination site sequence-specific DNA binding"/>
    <property type="evidence" value="ECO:0007669"/>
    <property type="project" value="TreeGrafter"/>
</dbReference>
<dbReference type="GO" id="GO:0000184">
    <property type="term" value="P:nuclear-transcribed mRNA catabolic process, nonsense-mediated decay"/>
    <property type="evidence" value="ECO:0007669"/>
    <property type="project" value="InterPro"/>
</dbReference>
<evidence type="ECO:0000256" key="4">
    <source>
        <dbReference type="ARBA" id="ARBA00022840"/>
    </source>
</evidence>
<dbReference type="GO" id="GO:0005524">
    <property type="term" value="F:ATP binding"/>
    <property type="evidence" value="ECO:0007669"/>
    <property type="project" value="UniProtKB-KW"/>
</dbReference>
<dbReference type="CDD" id="cd18808">
    <property type="entry name" value="SF1_C_Upf1"/>
    <property type="match status" value="1"/>
</dbReference>
<dbReference type="InterPro" id="IPR041679">
    <property type="entry name" value="DNA2/NAM7-like_C"/>
</dbReference>
<dbReference type="FunFam" id="3.40.50.300:FF:000326">
    <property type="entry name" value="P-loop containing nucleoside triphosphate hydrolase"/>
    <property type="match status" value="1"/>
</dbReference>
<keyword evidence="1" id="KW-0547">Nucleotide-binding</keyword>
<dbReference type="GO" id="GO:0003724">
    <property type="term" value="F:RNA helicase activity"/>
    <property type="evidence" value="ECO:0007669"/>
    <property type="project" value="InterPro"/>
</dbReference>
<dbReference type="OMA" id="NDISEYC"/>
<dbReference type="AlphaFoldDB" id="B0EHG2"/>
<dbReference type="eggNOG" id="KOG1802">
    <property type="taxonomic scope" value="Eukaryota"/>
</dbReference>
<dbReference type="OrthoDB" id="29699at2759"/>
<dbReference type="EMBL" id="DS549306">
    <property type="protein sequence ID" value="EDR26028.1"/>
    <property type="molecule type" value="Genomic_DNA"/>
</dbReference>
<name>B0EHG2_ENTDS</name>
<comment type="caution">
    <text evidence="5">Lacks conserved residue(s) required for the propagation of feature annotation.</text>
</comment>
<dbReference type="Gene3D" id="3.40.50.300">
    <property type="entry name" value="P-loop containing nucleotide triphosphate hydrolases"/>
    <property type="match status" value="2"/>
</dbReference>
<organism evidence="8">
    <name type="scientific">Entamoeba dispar (strain ATCC PRA-260 / SAW760)</name>
    <dbReference type="NCBI Taxonomy" id="370354"/>
    <lineage>
        <taxon>Eukaryota</taxon>
        <taxon>Amoebozoa</taxon>
        <taxon>Evosea</taxon>
        <taxon>Archamoebae</taxon>
        <taxon>Mastigamoebida</taxon>
        <taxon>Entamoebidae</taxon>
        <taxon>Entamoeba</taxon>
    </lineage>
</organism>
<keyword evidence="5" id="KW-0479">Metal-binding</keyword>
<keyword evidence="3" id="KW-0347">Helicase</keyword>
<dbReference type="GeneID" id="5882717"/>
<dbReference type="Pfam" id="PF13086">
    <property type="entry name" value="AAA_11"/>
    <property type="match status" value="1"/>
</dbReference>
<dbReference type="GO" id="GO:0005694">
    <property type="term" value="C:chromosome"/>
    <property type="evidence" value="ECO:0007669"/>
    <property type="project" value="UniProtKB-ARBA"/>
</dbReference>
<keyword evidence="8" id="KW-1185">Reference proteome</keyword>
<evidence type="ECO:0000256" key="2">
    <source>
        <dbReference type="ARBA" id="ARBA00022801"/>
    </source>
</evidence>
<dbReference type="InterPro" id="IPR045055">
    <property type="entry name" value="DNA2/NAM7-like"/>
</dbReference>
<evidence type="ECO:0000256" key="1">
    <source>
        <dbReference type="ARBA" id="ARBA00022741"/>
    </source>
</evidence>
<dbReference type="InterPro" id="IPR027417">
    <property type="entry name" value="P-loop_NTPase"/>
</dbReference>
<dbReference type="GO" id="GO:0005737">
    <property type="term" value="C:cytoplasm"/>
    <property type="evidence" value="ECO:0007669"/>
    <property type="project" value="InterPro"/>
</dbReference>
<dbReference type="KEGG" id="edi:EDI_014080"/>
<dbReference type="Proteomes" id="UP000008076">
    <property type="component" value="Unassembled WGS sequence"/>
</dbReference>
<dbReference type="VEuPathDB" id="AmoebaDB:EDI_014080"/>
<dbReference type="PANTHER" id="PTHR10887">
    <property type="entry name" value="DNA2/NAM7 HELICASE FAMILY"/>
    <property type="match status" value="1"/>
</dbReference>
<sequence length="964" mass="111926">MEEKHCEYCGETTGIVQCQCGKYFCNGKIMNAGICQLLYHMRVNSHFSISFDGVVLKCSQCEETNIYNLHYKYNSKNFLCSHCLKRQNNKITKQLYTKSIVNEGAVIIDNYEVGQSVSCVKQDLVDNIESQFPKEKTNKRVRDEYQTLKDYVQTYLYLSRVEKKEDRRVVEVELRQEKQNIKFFKYPTFTAVEINLYKAIGGLQLEDEVIISCGGLKGMINDTNSIEIKLFPSLIFKSSKCVFGGNITSSRGKTVTVRLQDFLFGTECRDDETGQITRKYPTNEKKWKYDEEIVKKTSLFRIYFLTNDKGNPFIRTLETLEERDLDGYYSKILCCNNHQDRKTNDTITYDEILTDKYNIPNLSNLNDYQIKAIYNALNEDISLVIGPPGTGKTTVAVSIAQYLIYNKHRFYNRNRAERRLLVCASSNNAVDVICSKLIEKGIPTIRIVADDQFENCSDKIREHSLLKKAIEFTEKRGIKMLSITSYGQIIINDPVLEQRHRLEKQRKNKKIGNDLNVSDDELDDELEESIIINIRELLKKKYGQYLTEDEKRRVQICYEKYLSNPRNEMNYGTFENFVNQTNPNIQEVFDRVNQRITFNENEYINKFISDYFDEILNGIECICSTLTICTRSTILKQKFFASIVDEAAQSLEPETLAGIINVRKAVLIGDIQQLQPTCLSTEAREAGFQKSMFERFMANTQIKRTMLKTQYRMHPAIVEFSNKMFYSSKLENGVSNEDRFDSRIINFFPDYTNPIMFINCDGREQYGSSGTSYNNEGEVLIIKQIVDGLLKNKVKENEIGIISPYQAQQELISQYISTKIKVANIDGFQGNEKEYIIFSCVRSNQTLGIGFVSDYKRLNVALTRAKCGLIVIGNIQTLIGSKVWDMLIHHFYLRDALFELKGHDFVKYKVEDKYTEKFNCPLEESPFQVQYEVDDFDLYGDPICNENEIYGRQISDDWCYDDWY</sequence>
<dbReference type="SUPFAM" id="SSF52540">
    <property type="entry name" value="P-loop containing nucleoside triphosphate hydrolases"/>
    <property type="match status" value="2"/>
</dbReference>
<feature type="region of interest" description="CC/SHH/C" evidence="5">
    <location>
        <begin position="18"/>
        <end position="46"/>
    </location>
</feature>
<keyword evidence="4" id="KW-0067">ATP-binding</keyword>
<accession>B0EHG2</accession>
<dbReference type="InterPro" id="IPR047187">
    <property type="entry name" value="SF1_C_Upf1"/>
</dbReference>
<dbReference type="Pfam" id="PF13087">
    <property type="entry name" value="AAA_12"/>
    <property type="match status" value="1"/>
</dbReference>
<evidence type="ECO:0000313" key="7">
    <source>
        <dbReference type="EMBL" id="EDR26028.1"/>
    </source>
</evidence>
<evidence type="ECO:0000256" key="5">
    <source>
        <dbReference type="PROSITE-ProRule" id="PRU01341"/>
    </source>
</evidence>
<evidence type="ECO:0000256" key="3">
    <source>
        <dbReference type="ARBA" id="ARBA00022806"/>
    </source>
</evidence>
<dbReference type="GO" id="GO:0016787">
    <property type="term" value="F:hydrolase activity"/>
    <property type="evidence" value="ECO:0007669"/>
    <property type="project" value="UniProtKB-KW"/>
</dbReference>
<feature type="domain" description="Upf1" evidence="6">
    <location>
        <begin position="1"/>
        <end position="184"/>
    </location>
</feature>
<dbReference type="GO" id="GO:0006369">
    <property type="term" value="P:termination of RNA polymerase II transcription"/>
    <property type="evidence" value="ECO:0007669"/>
    <property type="project" value="TreeGrafter"/>
</dbReference>
<evidence type="ECO:0000259" key="6">
    <source>
        <dbReference type="PROSITE" id="PS51997"/>
    </source>
</evidence>
<dbReference type="PANTHER" id="PTHR10887:SF495">
    <property type="entry name" value="HELICASE SENATAXIN ISOFORM X1-RELATED"/>
    <property type="match status" value="1"/>
</dbReference>
<dbReference type="GO" id="GO:0008270">
    <property type="term" value="F:zinc ion binding"/>
    <property type="evidence" value="ECO:0007669"/>
    <property type="project" value="UniProtKB-UniRule"/>
</dbReference>
<dbReference type="PROSITE" id="PS51997">
    <property type="entry name" value="UPF1_CH_RICH"/>
    <property type="match status" value="1"/>
</dbReference>
<keyword evidence="5" id="KW-0863">Zinc-finger</keyword>
<dbReference type="GO" id="GO:0016604">
    <property type="term" value="C:nuclear body"/>
    <property type="evidence" value="ECO:0007669"/>
    <property type="project" value="TreeGrafter"/>
</dbReference>
<proteinExistence type="predicted"/>
<dbReference type="RefSeq" id="XP_001737669.1">
    <property type="nucleotide sequence ID" value="XM_001737617.1"/>
</dbReference>
<reference evidence="8" key="1">
    <citation type="submission" date="2007-12" db="EMBL/GenBank/DDBJ databases">
        <title>Annotation of Entamoeba dispar SAW760.</title>
        <authorList>
            <person name="Lorenzi H."/>
            <person name="Inman J."/>
            <person name="Schobel S."/>
            <person name="Amedeo P."/>
            <person name="Caler E."/>
        </authorList>
    </citation>
    <scope>NUCLEOTIDE SEQUENCE [LARGE SCALE GENOMIC DNA]</scope>
    <source>
        <strain evidence="8">ATCC PRA-260 / SAW760</strain>
    </source>
</reference>
<dbReference type="InterPro" id="IPR018999">
    <property type="entry name" value="UPF1_CH/ZBD"/>
</dbReference>
<keyword evidence="5" id="KW-0862">Zinc</keyword>
<gene>
    <name evidence="7" type="ORF">EDI_014080</name>
</gene>
<dbReference type="InterPro" id="IPR041677">
    <property type="entry name" value="DNA2/NAM7_AAA_11"/>
</dbReference>
<dbReference type="GO" id="GO:0003723">
    <property type="term" value="F:RNA binding"/>
    <property type="evidence" value="ECO:0007669"/>
    <property type="project" value="InterPro"/>
</dbReference>
<protein>
    <recommendedName>
        <fullName evidence="6">Upf1 domain-containing protein</fullName>
    </recommendedName>
</protein>
<keyword evidence="2" id="KW-0378">Hydrolase</keyword>
<evidence type="ECO:0000313" key="8">
    <source>
        <dbReference type="Proteomes" id="UP000008076"/>
    </source>
</evidence>